<reference evidence="7" key="1">
    <citation type="submission" date="2020-10" db="EMBL/GenBank/DDBJ databases">
        <authorList>
            <person name="Han B."/>
            <person name="Lu T."/>
            <person name="Zhao Q."/>
            <person name="Huang X."/>
            <person name="Zhao Y."/>
        </authorList>
    </citation>
    <scope>NUCLEOTIDE SEQUENCE</scope>
</reference>
<keyword evidence="2" id="KW-0433">Leucine-rich repeat</keyword>
<dbReference type="EMBL" id="CAJGYO010000010">
    <property type="protein sequence ID" value="CAD6255523.1"/>
    <property type="molecule type" value="Genomic_DNA"/>
</dbReference>
<evidence type="ECO:0000256" key="2">
    <source>
        <dbReference type="ARBA" id="ARBA00022614"/>
    </source>
</evidence>
<comment type="similarity">
    <text evidence="1">Belongs to the disease resistance NB-LRR family.</text>
</comment>
<gene>
    <name evidence="7" type="ORF">NCGR_LOCUS39065</name>
</gene>
<evidence type="ECO:0000256" key="4">
    <source>
        <dbReference type="ARBA" id="ARBA00022741"/>
    </source>
</evidence>
<dbReference type="OrthoDB" id="670616at2759"/>
<dbReference type="GO" id="GO:0000166">
    <property type="term" value="F:nucleotide binding"/>
    <property type="evidence" value="ECO:0007669"/>
    <property type="project" value="UniProtKB-KW"/>
</dbReference>
<dbReference type="GO" id="GO:0006952">
    <property type="term" value="P:defense response"/>
    <property type="evidence" value="ECO:0007669"/>
    <property type="project" value="UniProtKB-KW"/>
</dbReference>
<dbReference type="Proteomes" id="UP000604825">
    <property type="component" value="Unassembled WGS sequence"/>
</dbReference>
<accession>A0A811QHD0</accession>
<keyword evidence="8" id="KW-1185">Reference proteome</keyword>
<name>A0A811QHD0_9POAL</name>
<comment type="caution">
    <text evidence="7">The sequence shown here is derived from an EMBL/GenBank/DDBJ whole genome shotgun (WGS) entry which is preliminary data.</text>
</comment>
<dbReference type="AlphaFoldDB" id="A0A811QHD0"/>
<protein>
    <recommendedName>
        <fullName evidence="6">Disease resistance N-terminal domain-containing protein</fullName>
    </recommendedName>
</protein>
<keyword evidence="5" id="KW-0611">Plant defense</keyword>
<feature type="domain" description="Disease resistance N-terminal" evidence="6">
    <location>
        <begin position="2"/>
        <end position="67"/>
    </location>
</feature>
<evidence type="ECO:0000313" key="7">
    <source>
        <dbReference type="EMBL" id="CAD6255523.1"/>
    </source>
</evidence>
<sequence length="87" mass="9914">MEGMEKHHKTLMHWLSAILDVITDAEKQASRRGGVKKWLEELKAAAYEANEVFDDFEYEALCRRAKKNGHIAKLGIMAGVKLFPTHC</sequence>
<evidence type="ECO:0000256" key="1">
    <source>
        <dbReference type="ARBA" id="ARBA00008894"/>
    </source>
</evidence>
<evidence type="ECO:0000256" key="3">
    <source>
        <dbReference type="ARBA" id="ARBA00022737"/>
    </source>
</evidence>
<keyword evidence="3" id="KW-0677">Repeat</keyword>
<proteinExistence type="inferred from homology"/>
<dbReference type="InterPro" id="IPR041118">
    <property type="entry name" value="Rx_N"/>
</dbReference>
<dbReference type="Pfam" id="PF18052">
    <property type="entry name" value="Rx_N"/>
    <property type="match status" value="1"/>
</dbReference>
<keyword evidence="4" id="KW-0547">Nucleotide-binding</keyword>
<dbReference type="Gene3D" id="1.20.5.4130">
    <property type="match status" value="1"/>
</dbReference>
<evidence type="ECO:0000259" key="6">
    <source>
        <dbReference type="Pfam" id="PF18052"/>
    </source>
</evidence>
<evidence type="ECO:0000313" key="8">
    <source>
        <dbReference type="Proteomes" id="UP000604825"/>
    </source>
</evidence>
<organism evidence="7 8">
    <name type="scientific">Miscanthus lutarioriparius</name>
    <dbReference type="NCBI Taxonomy" id="422564"/>
    <lineage>
        <taxon>Eukaryota</taxon>
        <taxon>Viridiplantae</taxon>
        <taxon>Streptophyta</taxon>
        <taxon>Embryophyta</taxon>
        <taxon>Tracheophyta</taxon>
        <taxon>Spermatophyta</taxon>
        <taxon>Magnoliopsida</taxon>
        <taxon>Liliopsida</taxon>
        <taxon>Poales</taxon>
        <taxon>Poaceae</taxon>
        <taxon>PACMAD clade</taxon>
        <taxon>Panicoideae</taxon>
        <taxon>Andropogonodae</taxon>
        <taxon>Andropogoneae</taxon>
        <taxon>Saccharinae</taxon>
        <taxon>Miscanthus</taxon>
    </lineage>
</organism>
<evidence type="ECO:0000256" key="5">
    <source>
        <dbReference type="ARBA" id="ARBA00022821"/>
    </source>
</evidence>